<reference evidence="1" key="1">
    <citation type="submission" date="2023-05" db="EMBL/GenBank/DDBJ databases">
        <title>Nepenthes gracilis genome sequencing.</title>
        <authorList>
            <person name="Fukushima K."/>
        </authorList>
    </citation>
    <scope>NUCLEOTIDE SEQUENCE</scope>
    <source>
        <strain evidence="1">SING2019-196</strain>
    </source>
</reference>
<name>A0AAD3SFZ3_NEPGR</name>
<organism evidence="1 2">
    <name type="scientific">Nepenthes gracilis</name>
    <name type="common">Slender pitcher plant</name>
    <dbReference type="NCBI Taxonomy" id="150966"/>
    <lineage>
        <taxon>Eukaryota</taxon>
        <taxon>Viridiplantae</taxon>
        <taxon>Streptophyta</taxon>
        <taxon>Embryophyta</taxon>
        <taxon>Tracheophyta</taxon>
        <taxon>Spermatophyta</taxon>
        <taxon>Magnoliopsida</taxon>
        <taxon>eudicotyledons</taxon>
        <taxon>Gunneridae</taxon>
        <taxon>Pentapetalae</taxon>
        <taxon>Caryophyllales</taxon>
        <taxon>Nepenthaceae</taxon>
        <taxon>Nepenthes</taxon>
    </lineage>
</organism>
<gene>
    <name evidence="1" type="ORF">Nepgr_012434</name>
</gene>
<evidence type="ECO:0000313" key="2">
    <source>
        <dbReference type="Proteomes" id="UP001279734"/>
    </source>
</evidence>
<sequence>MVLRFSVPILISDLASPTICELDLVAVWYTEVDVASVAVCLADMAGQMLSGLEAVWPYLEMLASGTFDVAVMLLFLGEVLQLLLPYNLVFGIAESLGIHLDPRFEFKPAVDFCFHFLLLESGWFCDGQHLRTGLGCFLLPVESLGWGGLQWQDAMRYAREGLVLSVVLMGVDGYGPFYVKLLGPGVFIATGMKDGCFVLVLLAEAMAGVADPVMAS</sequence>
<proteinExistence type="predicted"/>
<dbReference type="Proteomes" id="UP001279734">
    <property type="component" value="Unassembled WGS sequence"/>
</dbReference>
<evidence type="ECO:0000313" key="1">
    <source>
        <dbReference type="EMBL" id="GMH10593.1"/>
    </source>
</evidence>
<keyword evidence="2" id="KW-1185">Reference proteome</keyword>
<dbReference type="AlphaFoldDB" id="A0AAD3SFZ3"/>
<dbReference type="EMBL" id="BSYO01000010">
    <property type="protein sequence ID" value="GMH10593.1"/>
    <property type="molecule type" value="Genomic_DNA"/>
</dbReference>
<accession>A0AAD3SFZ3</accession>
<protein>
    <submittedName>
        <fullName evidence="1">Uncharacterized protein</fullName>
    </submittedName>
</protein>
<comment type="caution">
    <text evidence="1">The sequence shown here is derived from an EMBL/GenBank/DDBJ whole genome shotgun (WGS) entry which is preliminary data.</text>
</comment>